<gene>
    <name evidence="2" type="ORF">SAMN05421771_0610</name>
</gene>
<name>A0A1I6LE63_9BACT</name>
<dbReference type="Pfam" id="PF07969">
    <property type="entry name" value="Amidohydro_3"/>
    <property type="match status" value="1"/>
</dbReference>
<dbReference type="Gene3D" id="3.10.310.70">
    <property type="match status" value="1"/>
</dbReference>
<dbReference type="EMBL" id="FOZL01000001">
    <property type="protein sequence ID" value="SFS01737.1"/>
    <property type="molecule type" value="Genomic_DNA"/>
</dbReference>
<dbReference type="Gene3D" id="2.30.40.10">
    <property type="entry name" value="Urease, subunit C, domain 1"/>
    <property type="match status" value="1"/>
</dbReference>
<keyword evidence="3" id="KW-1185">Reference proteome</keyword>
<feature type="domain" description="Amidohydrolase 3" evidence="1">
    <location>
        <begin position="61"/>
        <end position="554"/>
    </location>
</feature>
<dbReference type="InterPro" id="IPR013108">
    <property type="entry name" value="Amidohydro_3"/>
</dbReference>
<dbReference type="GO" id="GO:0016810">
    <property type="term" value="F:hydrolase activity, acting on carbon-nitrogen (but not peptide) bonds"/>
    <property type="evidence" value="ECO:0007669"/>
    <property type="project" value="InterPro"/>
</dbReference>
<dbReference type="InterPro" id="IPR033932">
    <property type="entry name" value="YtcJ-like"/>
</dbReference>
<dbReference type="Proteomes" id="UP000199024">
    <property type="component" value="Unassembled WGS sequence"/>
</dbReference>
<protein>
    <recommendedName>
        <fullName evidence="1">Amidohydrolase 3 domain-containing protein</fullName>
    </recommendedName>
</protein>
<dbReference type="InterPro" id="IPR011059">
    <property type="entry name" value="Metal-dep_hydrolase_composite"/>
</dbReference>
<dbReference type="SUPFAM" id="SSF51338">
    <property type="entry name" value="Composite domain of metallo-dependent hydrolases"/>
    <property type="match status" value="1"/>
</dbReference>
<reference evidence="2 3" key="1">
    <citation type="submission" date="2016-10" db="EMBL/GenBank/DDBJ databases">
        <authorList>
            <person name="de Groot N.N."/>
        </authorList>
    </citation>
    <scope>NUCLEOTIDE SEQUENCE [LARGE SCALE GENOMIC DNA]</scope>
    <source>
        <strain evidence="2 3">DSM 21001</strain>
    </source>
</reference>
<accession>A0A1I6LE63</accession>
<evidence type="ECO:0000313" key="3">
    <source>
        <dbReference type="Proteomes" id="UP000199024"/>
    </source>
</evidence>
<dbReference type="PANTHER" id="PTHR22642">
    <property type="entry name" value="IMIDAZOLONEPROPIONASE"/>
    <property type="match status" value="1"/>
</dbReference>
<dbReference type="PANTHER" id="PTHR22642:SF2">
    <property type="entry name" value="PROTEIN LONG AFTER FAR-RED 3"/>
    <property type="match status" value="1"/>
</dbReference>
<sequence length="558" mass="60304">MACGVAGAQTRPVADMVLVHGTVLTVDAKDSTAQALAVRGGRIVAVGTDAAVMRLVGSHTQIVDLKGRTATPGLIDTHGHYGEAGSDDLFHVTLPDATSIAEIVRRVKARVDKAKPGEWIVGFGWDEGKLAEKRYLYASDLDAVSPNNPVVMTNSTGHYLTANSVALRLAKIADDTPDPAGGTIDRDASGHVTGILKENALRPISALIPPATPAQMRDGILMEAANLHSEGVTAVKDTASEHVWEAYRDLNREGRLDLRVCMLWRAGQSMVTANAVLAQMRAASPVERVYDGRLATCGAKIFMDGSSIARTAWSYDPWDKDGVADGTNTGYPGFDPEVYRSMVRMFHQAGVSVGTHAIGDKAIDWVVDTYAQVLKEKPTIGLRDSIIHAYLPTPHATETMAMLEAKYDAGYPEVQPVFLYWLGKSMPPNFGPERLARTMPLKTYLDHGIRWGAGSDYAVAPLAPRLGIWASVEREVMGGAHSFGTAEAVDVHTALRSYTAWAAPLIFLEREVGTLEVGKRADIAVWDKNPYAIPASELKNLRCEMTFVDGKVVFTRAK</sequence>
<dbReference type="AlphaFoldDB" id="A0A1I6LE63"/>
<evidence type="ECO:0000313" key="2">
    <source>
        <dbReference type="EMBL" id="SFS01737.1"/>
    </source>
</evidence>
<proteinExistence type="predicted"/>
<dbReference type="SUPFAM" id="SSF51556">
    <property type="entry name" value="Metallo-dependent hydrolases"/>
    <property type="match status" value="1"/>
</dbReference>
<evidence type="ECO:0000259" key="1">
    <source>
        <dbReference type="Pfam" id="PF07969"/>
    </source>
</evidence>
<dbReference type="Gene3D" id="3.20.20.140">
    <property type="entry name" value="Metal-dependent hydrolases"/>
    <property type="match status" value="1"/>
</dbReference>
<dbReference type="InterPro" id="IPR032466">
    <property type="entry name" value="Metal_Hydrolase"/>
</dbReference>
<dbReference type="STRING" id="474950.SAMN05421771_0610"/>
<dbReference type="CDD" id="cd01300">
    <property type="entry name" value="YtcJ_like"/>
    <property type="match status" value="1"/>
</dbReference>
<organism evidence="2 3">
    <name type="scientific">Granulicella pectinivorans</name>
    <dbReference type="NCBI Taxonomy" id="474950"/>
    <lineage>
        <taxon>Bacteria</taxon>
        <taxon>Pseudomonadati</taxon>
        <taxon>Acidobacteriota</taxon>
        <taxon>Terriglobia</taxon>
        <taxon>Terriglobales</taxon>
        <taxon>Acidobacteriaceae</taxon>
        <taxon>Granulicella</taxon>
    </lineage>
</organism>